<dbReference type="GO" id="GO:0016301">
    <property type="term" value="F:kinase activity"/>
    <property type="evidence" value="ECO:0007669"/>
    <property type="project" value="UniProtKB-KW"/>
</dbReference>
<reference evidence="1 2" key="1">
    <citation type="journal article" date="2014" name="Genome Announc.">
        <title>Comparative Genome Analysis of Two Isolates of the Fish Pathogen Piscirickettsia salmonis from Different Hosts Reveals Major Differences in Virulence-Associated Secretion Systems.</title>
        <authorList>
            <person name="Bohle H."/>
            <person name="Henriquez P."/>
            <person name="Grothusen H."/>
            <person name="Navas E."/>
            <person name="Sandoval A."/>
            <person name="Bustamante F."/>
            <person name="Bustos P."/>
            <person name="Mancilla M."/>
        </authorList>
    </citation>
    <scope>NUCLEOTIDE SEQUENCE [LARGE SCALE GENOMIC DNA]</scope>
    <source>
        <strain evidence="2">B1-32597</strain>
    </source>
</reference>
<evidence type="ECO:0000313" key="2">
    <source>
        <dbReference type="Proteomes" id="UP000029558"/>
    </source>
</evidence>
<name>A0A1L6T9G3_PISSA</name>
<proteinExistence type="predicted"/>
<dbReference type="EMBL" id="CP012508">
    <property type="protein sequence ID" value="ALB21824.1"/>
    <property type="molecule type" value="Genomic_DNA"/>
</dbReference>
<protein>
    <submittedName>
        <fullName evidence="1">Kinase domain protein</fullName>
    </submittedName>
</protein>
<sequence>MGLKNSFAPLLDTKSNMKAIYQHRRSLKSRVGLTFITSIFSAGLALMFEAGRAAVRKYQGKSFECLFLGATTSQNLAKSVKSASIALN</sequence>
<dbReference type="RefSeq" id="WP_027243131.1">
    <property type="nucleotide sequence ID" value="NZ_CP012508.1"/>
</dbReference>
<evidence type="ECO:0000313" key="1">
    <source>
        <dbReference type="EMBL" id="ALB21824.1"/>
    </source>
</evidence>
<gene>
    <name evidence="1" type="ORF">KU39_640</name>
</gene>
<dbReference type="Proteomes" id="UP000029558">
    <property type="component" value="Chromosome"/>
</dbReference>
<keyword evidence="1" id="KW-0418">Kinase</keyword>
<organism evidence="1 2">
    <name type="scientific">Piscirickettsia salmonis</name>
    <dbReference type="NCBI Taxonomy" id="1238"/>
    <lineage>
        <taxon>Bacteria</taxon>
        <taxon>Pseudomonadati</taxon>
        <taxon>Pseudomonadota</taxon>
        <taxon>Gammaproteobacteria</taxon>
        <taxon>Thiotrichales</taxon>
        <taxon>Piscirickettsiaceae</taxon>
        <taxon>Piscirickettsia</taxon>
    </lineage>
</organism>
<keyword evidence="1" id="KW-0808">Transferase</keyword>
<accession>A0A1L6T9G3</accession>
<dbReference type="AlphaFoldDB" id="A0A1L6T9G3"/>